<organism evidence="3 4">
    <name type="scientific">Roseococcus pinisoli</name>
    <dbReference type="NCBI Taxonomy" id="2835040"/>
    <lineage>
        <taxon>Bacteria</taxon>
        <taxon>Pseudomonadati</taxon>
        <taxon>Pseudomonadota</taxon>
        <taxon>Alphaproteobacteria</taxon>
        <taxon>Acetobacterales</taxon>
        <taxon>Roseomonadaceae</taxon>
        <taxon>Roseococcus</taxon>
    </lineage>
</organism>
<protein>
    <submittedName>
        <fullName evidence="3">Glycoside hydrolase family 2 protein</fullName>
    </submittedName>
</protein>
<dbReference type="GO" id="GO:0016787">
    <property type="term" value="F:hydrolase activity"/>
    <property type="evidence" value="ECO:0007669"/>
    <property type="project" value="UniProtKB-KW"/>
</dbReference>
<comment type="caution">
    <text evidence="3">The sequence shown here is derived from an EMBL/GenBank/DDBJ whole genome shotgun (WGS) entry which is preliminary data.</text>
</comment>
<dbReference type="EMBL" id="JAHCDA010000002">
    <property type="protein sequence ID" value="MBS7811733.1"/>
    <property type="molecule type" value="Genomic_DNA"/>
</dbReference>
<keyword evidence="3" id="KW-0378">Hydrolase</keyword>
<dbReference type="Proteomes" id="UP000766336">
    <property type="component" value="Unassembled WGS sequence"/>
</dbReference>
<feature type="compositionally biased region" description="Polar residues" evidence="2">
    <location>
        <begin position="801"/>
        <end position="810"/>
    </location>
</feature>
<proteinExistence type="predicted"/>
<dbReference type="InterPro" id="IPR008979">
    <property type="entry name" value="Galactose-bd-like_sf"/>
</dbReference>
<dbReference type="PANTHER" id="PTHR43730:SF1">
    <property type="entry name" value="BETA-MANNOSIDASE"/>
    <property type="match status" value="1"/>
</dbReference>
<dbReference type="Gene3D" id="3.20.20.80">
    <property type="entry name" value="Glycosidases"/>
    <property type="match status" value="1"/>
</dbReference>
<dbReference type="SUPFAM" id="SSF49303">
    <property type="entry name" value="beta-Galactosidase/glucuronidase domain"/>
    <property type="match status" value="1"/>
</dbReference>
<dbReference type="InterPro" id="IPR017853">
    <property type="entry name" value="GH"/>
</dbReference>
<feature type="region of interest" description="Disordered" evidence="2">
    <location>
        <begin position="770"/>
        <end position="810"/>
    </location>
</feature>
<dbReference type="SUPFAM" id="SSF49785">
    <property type="entry name" value="Galactose-binding domain-like"/>
    <property type="match status" value="1"/>
</dbReference>
<reference evidence="3 4" key="1">
    <citation type="submission" date="2021-05" db="EMBL/GenBank/DDBJ databases">
        <title>Roseococcus sp. XZZS9, whole genome shotgun sequencing project.</title>
        <authorList>
            <person name="Zhao G."/>
            <person name="Shen L."/>
        </authorList>
    </citation>
    <scope>NUCLEOTIDE SEQUENCE [LARGE SCALE GENOMIC DNA]</scope>
    <source>
        <strain evidence="3 4">XZZS9</strain>
    </source>
</reference>
<keyword evidence="4" id="KW-1185">Reference proteome</keyword>
<dbReference type="RefSeq" id="WP_213670388.1">
    <property type="nucleotide sequence ID" value="NZ_JAHCDA010000002.1"/>
</dbReference>
<gene>
    <name evidence="3" type="ORF">KHU32_12360</name>
</gene>
<evidence type="ECO:0000256" key="2">
    <source>
        <dbReference type="SAM" id="MobiDB-lite"/>
    </source>
</evidence>
<evidence type="ECO:0000313" key="4">
    <source>
        <dbReference type="Proteomes" id="UP000766336"/>
    </source>
</evidence>
<accession>A0ABS5QEC3</accession>
<dbReference type="PANTHER" id="PTHR43730">
    <property type="entry name" value="BETA-MANNOSIDASE"/>
    <property type="match status" value="1"/>
</dbReference>
<keyword evidence="1" id="KW-0326">Glycosidase</keyword>
<name>A0ABS5QEC3_9PROT</name>
<dbReference type="Gene3D" id="2.60.120.260">
    <property type="entry name" value="Galactose-binding domain-like"/>
    <property type="match status" value="1"/>
</dbReference>
<dbReference type="SUPFAM" id="SSF51445">
    <property type="entry name" value="(Trans)glycosidases"/>
    <property type="match status" value="1"/>
</dbReference>
<dbReference type="InterPro" id="IPR050887">
    <property type="entry name" value="Beta-mannosidase_GH2"/>
</dbReference>
<dbReference type="InterPro" id="IPR036156">
    <property type="entry name" value="Beta-gal/glucu_dom_sf"/>
</dbReference>
<evidence type="ECO:0000313" key="3">
    <source>
        <dbReference type="EMBL" id="MBS7811733.1"/>
    </source>
</evidence>
<evidence type="ECO:0000256" key="1">
    <source>
        <dbReference type="ARBA" id="ARBA00023295"/>
    </source>
</evidence>
<sequence length="810" mass="86708">MARIHTASHRLVTHPQHWQLAVLPPGKATHPAELPAGTEWITAEAPGTAGAALKAAGRAIPDLDAMDCWFRADIPAGPEGRILRCEGLATLAELWLGDQLLLASDSMFLPQEAAIPASGGVLQLRCRALASPAGIRRPRWRPALMRPTWLRGIRTALQGRMPGSFPGPAAVGPWREIELLTWKAGAPRVTEVDLRATLDEAGNPRLSVSLRTDATAGRLLCGGEEAPLRPSTEGLLAATLELPGLALWWPHTHGEPALHEVAVELGGTRIELGRTGFRRIEVDTGAGGRGFGLVVNDIPIFCRGGVWAGADPTTQGGDPLPFLRAARDAGLNMIRVSGTGVWESNAFYEACDALGLLAWQDAPMASADFPEEQPAFRAAIEAEATAFLARIQTSPSLAVLCGGSEIAQSAAMNGLPPEAWYGPVRREALPSILGQWRPDVVYVPDSPFGPADELPHRSDAGVAHYFGVGAYLRPLGDARAAGVRFASECLAFANVPAGALDLPPVHHPDWKRGVPRDPSASWDFEDVRDDYLGRLYGVDPSRLRREEPERYLDLSRAVTGDIMETTFAEWRRPASPCRGALVWTLQDVMPGAGWGLLDAAAQPKPCVHALRRACAPLALLLLDEGTNGIALHLLNDGPEPVEGELELACYRGSARVAQGSRMVTVAAHGTLSLPGEALFGRFFDAGYAWRFGPPPCDATHATFRRVGASPDAQPCAEAALYPQDRVLPPATSIRAVPEKDEAGWSLVITAEGFVRGLRIEDENGFRPEVDWLPLPPGQPRRLRLSGPSSRAPQGRVAALNAGSSSYRGVS</sequence>